<organism evidence="2 3">
    <name type="scientific">Austropuccinia psidii MF-1</name>
    <dbReference type="NCBI Taxonomy" id="1389203"/>
    <lineage>
        <taxon>Eukaryota</taxon>
        <taxon>Fungi</taxon>
        <taxon>Dikarya</taxon>
        <taxon>Basidiomycota</taxon>
        <taxon>Pucciniomycotina</taxon>
        <taxon>Pucciniomycetes</taxon>
        <taxon>Pucciniales</taxon>
        <taxon>Sphaerophragmiaceae</taxon>
        <taxon>Austropuccinia</taxon>
    </lineage>
</organism>
<dbReference type="EMBL" id="AVOT02005950">
    <property type="protein sequence ID" value="MBW0480381.1"/>
    <property type="molecule type" value="Genomic_DNA"/>
</dbReference>
<reference evidence="2" key="1">
    <citation type="submission" date="2021-03" db="EMBL/GenBank/DDBJ databases">
        <title>Draft genome sequence of rust myrtle Austropuccinia psidii MF-1, a brazilian biotype.</title>
        <authorList>
            <person name="Quecine M.C."/>
            <person name="Pachon D.M.R."/>
            <person name="Bonatelli M.L."/>
            <person name="Correr F.H."/>
            <person name="Franceschini L.M."/>
            <person name="Leite T.F."/>
            <person name="Margarido G.R.A."/>
            <person name="Almeida C.A."/>
            <person name="Ferrarezi J.A."/>
            <person name="Labate C.A."/>
        </authorList>
    </citation>
    <scope>NUCLEOTIDE SEQUENCE</scope>
    <source>
        <strain evidence="2">MF-1</strain>
    </source>
</reference>
<dbReference type="AlphaFoldDB" id="A0A9Q3CCU5"/>
<evidence type="ECO:0000313" key="3">
    <source>
        <dbReference type="Proteomes" id="UP000765509"/>
    </source>
</evidence>
<feature type="region of interest" description="Disordered" evidence="1">
    <location>
        <begin position="53"/>
        <end position="72"/>
    </location>
</feature>
<comment type="caution">
    <text evidence="2">The sequence shown here is derived from an EMBL/GenBank/DDBJ whole genome shotgun (WGS) entry which is preliminary data.</text>
</comment>
<evidence type="ECO:0000313" key="2">
    <source>
        <dbReference type="EMBL" id="MBW0480381.1"/>
    </source>
</evidence>
<keyword evidence="3" id="KW-1185">Reference proteome</keyword>
<accession>A0A9Q3CCU5</accession>
<evidence type="ECO:0000256" key="1">
    <source>
        <dbReference type="SAM" id="MobiDB-lite"/>
    </source>
</evidence>
<proteinExistence type="predicted"/>
<gene>
    <name evidence="2" type="ORF">O181_020096</name>
</gene>
<dbReference type="Proteomes" id="UP000765509">
    <property type="component" value="Unassembled WGS sequence"/>
</dbReference>
<protein>
    <submittedName>
        <fullName evidence="2">Uncharacterized protein</fullName>
    </submittedName>
</protein>
<name>A0A9Q3CCU5_9BASI</name>
<sequence>MRLQNCPHHSLRFRTPASSSPWLTILTLLWGPQVMPLTPTLLTILTLAVPSRHASNAPSHWPDPYAPAAPSR</sequence>